<organism evidence="1 2">
    <name type="scientific">Araneus ventricosus</name>
    <name type="common">Orbweaver spider</name>
    <name type="synonym">Epeira ventricosa</name>
    <dbReference type="NCBI Taxonomy" id="182803"/>
    <lineage>
        <taxon>Eukaryota</taxon>
        <taxon>Metazoa</taxon>
        <taxon>Ecdysozoa</taxon>
        <taxon>Arthropoda</taxon>
        <taxon>Chelicerata</taxon>
        <taxon>Arachnida</taxon>
        <taxon>Araneae</taxon>
        <taxon>Araneomorphae</taxon>
        <taxon>Entelegynae</taxon>
        <taxon>Araneoidea</taxon>
        <taxon>Araneidae</taxon>
        <taxon>Araneus</taxon>
    </lineage>
</organism>
<sequence>MRRVNFSNELRKNWWWLDAVFKLVCSAAQLGILWTSGSRSSEEVCVPSVCFCGRPLILGGSGKGGERGVDIKVLIRDGSVTRCPESSVARPNLRGEQSARSFALRTPVAEHHEDLRSLSCLDPALQ</sequence>
<proteinExistence type="predicted"/>
<name>A0A4Y2D1T2_ARAVE</name>
<dbReference type="EMBL" id="BGPR01000283">
    <property type="protein sequence ID" value="GBM10289.1"/>
    <property type="molecule type" value="Genomic_DNA"/>
</dbReference>
<keyword evidence="2" id="KW-1185">Reference proteome</keyword>
<evidence type="ECO:0000313" key="2">
    <source>
        <dbReference type="Proteomes" id="UP000499080"/>
    </source>
</evidence>
<gene>
    <name evidence="1" type="ORF">AVEN_50007_1</name>
</gene>
<dbReference type="Proteomes" id="UP000499080">
    <property type="component" value="Unassembled WGS sequence"/>
</dbReference>
<comment type="caution">
    <text evidence="1">The sequence shown here is derived from an EMBL/GenBank/DDBJ whole genome shotgun (WGS) entry which is preliminary data.</text>
</comment>
<protein>
    <submittedName>
        <fullName evidence="1">Uncharacterized protein</fullName>
    </submittedName>
</protein>
<dbReference type="AlphaFoldDB" id="A0A4Y2D1T2"/>
<evidence type="ECO:0000313" key="1">
    <source>
        <dbReference type="EMBL" id="GBM10289.1"/>
    </source>
</evidence>
<reference evidence="1 2" key="1">
    <citation type="journal article" date="2019" name="Sci. Rep.">
        <title>Orb-weaving spider Araneus ventricosus genome elucidates the spidroin gene catalogue.</title>
        <authorList>
            <person name="Kono N."/>
            <person name="Nakamura H."/>
            <person name="Ohtoshi R."/>
            <person name="Moran D.A.P."/>
            <person name="Shinohara A."/>
            <person name="Yoshida Y."/>
            <person name="Fujiwara M."/>
            <person name="Mori M."/>
            <person name="Tomita M."/>
            <person name="Arakawa K."/>
        </authorList>
    </citation>
    <scope>NUCLEOTIDE SEQUENCE [LARGE SCALE GENOMIC DNA]</scope>
</reference>
<accession>A0A4Y2D1T2</accession>